<evidence type="ECO:0000259" key="1">
    <source>
        <dbReference type="PROSITE" id="PS50943"/>
    </source>
</evidence>
<dbReference type="Gene3D" id="1.10.260.40">
    <property type="entry name" value="lambda repressor-like DNA-binding domains"/>
    <property type="match status" value="1"/>
</dbReference>
<organism evidence="2 3">
    <name type="scientific">Pseudoroseomonas ludipueritiae</name>
    <dbReference type="NCBI Taxonomy" id="198093"/>
    <lineage>
        <taxon>Bacteria</taxon>
        <taxon>Pseudomonadati</taxon>
        <taxon>Pseudomonadota</taxon>
        <taxon>Alphaproteobacteria</taxon>
        <taxon>Acetobacterales</taxon>
        <taxon>Acetobacteraceae</taxon>
        <taxon>Pseudoroseomonas</taxon>
    </lineage>
</organism>
<protein>
    <submittedName>
        <fullName evidence="2">Helix-turn-helix transcriptional regulator</fullName>
    </submittedName>
</protein>
<dbReference type="Proteomes" id="UP000603940">
    <property type="component" value="Unassembled WGS sequence"/>
</dbReference>
<sequence>MTLLDYRKANGLTLAALAKKLGSPVSTVHSWECLRRRPDWKAVARIEAATSGQVTASDFVPRHEVAA</sequence>
<dbReference type="InterPro" id="IPR001387">
    <property type="entry name" value="Cro/C1-type_HTH"/>
</dbReference>
<name>A0ABR7R5E0_9PROT</name>
<evidence type="ECO:0000313" key="2">
    <source>
        <dbReference type="EMBL" id="MBC9176792.1"/>
    </source>
</evidence>
<evidence type="ECO:0000313" key="3">
    <source>
        <dbReference type="Proteomes" id="UP000603940"/>
    </source>
</evidence>
<comment type="caution">
    <text evidence="2">The sequence shown here is derived from an EMBL/GenBank/DDBJ whole genome shotgun (WGS) entry which is preliminary data.</text>
</comment>
<dbReference type="PROSITE" id="PS50943">
    <property type="entry name" value="HTH_CROC1"/>
    <property type="match status" value="1"/>
</dbReference>
<dbReference type="CDD" id="cd00093">
    <property type="entry name" value="HTH_XRE"/>
    <property type="match status" value="1"/>
</dbReference>
<proteinExistence type="predicted"/>
<dbReference type="EMBL" id="JACTUZ010000019">
    <property type="protein sequence ID" value="MBC9176792.1"/>
    <property type="molecule type" value="Genomic_DNA"/>
</dbReference>
<gene>
    <name evidence="2" type="ORF">IBL25_07520</name>
</gene>
<reference evidence="2 3" key="1">
    <citation type="journal article" date="2009" name="Int. J. Syst. Evol. Microbiol.">
        <title>Transfer of Teichococcus ludipueritiae and Muricoccus roseus to the genus Roseomonas, as Roseomonas ludipueritiae comb. nov. and Roseomonas rosea comb. nov., respectively, and emended description of the genus Roseomonas.</title>
        <authorList>
            <person name="Sanchez-Porro C."/>
            <person name="Gallego V."/>
            <person name="Busse H.J."/>
            <person name="Kampfer P."/>
            <person name="Ventosa A."/>
        </authorList>
    </citation>
    <scope>NUCLEOTIDE SEQUENCE [LARGE SCALE GENOMIC DNA]</scope>
    <source>
        <strain evidence="2 3">DSM 14915</strain>
    </source>
</reference>
<keyword evidence="3" id="KW-1185">Reference proteome</keyword>
<dbReference type="Pfam" id="PF01381">
    <property type="entry name" value="HTH_3"/>
    <property type="match status" value="1"/>
</dbReference>
<feature type="domain" description="HTH cro/C1-type" evidence="1">
    <location>
        <begin position="3"/>
        <end position="59"/>
    </location>
</feature>
<accession>A0ABR7R5E0</accession>
<dbReference type="SUPFAM" id="SSF47413">
    <property type="entry name" value="lambda repressor-like DNA-binding domains"/>
    <property type="match status" value="1"/>
</dbReference>
<dbReference type="SMART" id="SM00530">
    <property type="entry name" value="HTH_XRE"/>
    <property type="match status" value="1"/>
</dbReference>
<dbReference type="InterPro" id="IPR010982">
    <property type="entry name" value="Lambda_DNA-bd_dom_sf"/>
</dbReference>
<dbReference type="RefSeq" id="WP_187777936.1">
    <property type="nucleotide sequence ID" value="NZ_JACTUZ010000019.1"/>
</dbReference>